<evidence type="ECO:0000256" key="13">
    <source>
        <dbReference type="ARBA" id="ARBA00023063"/>
    </source>
</evidence>
<evidence type="ECO:0000256" key="6">
    <source>
        <dbReference type="ARBA" id="ARBA00022630"/>
    </source>
</evidence>
<evidence type="ECO:0000259" key="21">
    <source>
        <dbReference type="Pfam" id="PF18267"/>
    </source>
</evidence>
<evidence type="ECO:0000256" key="3">
    <source>
        <dbReference type="ARBA" id="ARBA00010429"/>
    </source>
</evidence>
<evidence type="ECO:0000256" key="8">
    <source>
        <dbReference type="ARBA" id="ARBA00022723"/>
    </source>
</evidence>
<feature type="binding site" evidence="16">
    <location>
        <position position="644"/>
    </location>
    <ligand>
        <name>[4Fe-4S] cluster</name>
        <dbReference type="ChEBI" id="CHEBI:49883"/>
    </ligand>
</feature>
<dbReference type="PANTHER" id="PTHR43809:SF1">
    <property type="entry name" value="NITRITE REDUCTASE (NADH) LARGE SUBUNIT"/>
    <property type="match status" value="1"/>
</dbReference>
<keyword evidence="5 16" id="KW-0349">Heme</keyword>
<evidence type="ECO:0000256" key="16">
    <source>
        <dbReference type="PIRSR" id="PIRSR037149-1"/>
    </source>
</evidence>
<evidence type="ECO:0000259" key="20">
    <source>
        <dbReference type="Pfam" id="PF07992"/>
    </source>
</evidence>
<evidence type="ECO:0000256" key="1">
    <source>
        <dbReference type="ARBA" id="ARBA00001974"/>
    </source>
</evidence>
<keyword evidence="4 16" id="KW-0004">4Fe-4S</keyword>
<dbReference type="Gene3D" id="3.30.390.30">
    <property type="match status" value="1"/>
</dbReference>
<organism evidence="22 23">
    <name type="scientific">Celeribacter halophilus</name>
    <dbReference type="NCBI Taxonomy" id="576117"/>
    <lineage>
        <taxon>Bacteria</taxon>
        <taxon>Pseudomonadati</taxon>
        <taxon>Pseudomonadota</taxon>
        <taxon>Alphaproteobacteria</taxon>
        <taxon>Rhodobacterales</taxon>
        <taxon>Roseobacteraceae</taxon>
        <taxon>Celeribacter</taxon>
    </lineage>
</organism>
<dbReference type="InterPro" id="IPR041854">
    <property type="entry name" value="BFD-like_2Fe2S-bd_dom_sf"/>
</dbReference>
<feature type="domain" description="Nitrite/Sulfite reductase ferredoxin-like" evidence="18">
    <location>
        <begin position="555"/>
        <end position="619"/>
    </location>
</feature>
<dbReference type="Gene3D" id="1.10.10.1100">
    <property type="entry name" value="BFD-like [2Fe-2S]-binding domain"/>
    <property type="match status" value="1"/>
</dbReference>
<dbReference type="InterPro" id="IPR012744">
    <property type="entry name" value="Nitri_red_NirB"/>
</dbReference>
<dbReference type="Pfam" id="PF04324">
    <property type="entry name" value="Fer2_BFD"/>
    <property type="match status" value="2"/>
</dbReference>
<evidence type="ECO:0000256" key="4">
    <source>
        <dbReference type="ARBA" id="ARBA00022485"/>
    </source>
</evidence>
<feature type="domain" description="Nitrite/sulphite reductase 4Fe-4S" evidence="17">
    <location>
        <begin position="630"/>
        <end position="765"/>
    </location>
</feature>
<dbReference type="GO" id="GO:0046872">
    <property type="term" value="F:metal ion binding"/>
    <property type="evidence" value="ECO:0007669"/>
    <property type="project" value="UniProtKB-KW"/>
</dbReference>
<dbReference type="Pfam" id="PF18267">
    <property type="entry name" value="Rubredoxin_C"/>
    <property type="match status" value="1"/>
</dbReference>
<dbReference type="AlphaFoldDB" id="A0AAW7XUL8"/>
<feature type="binding site" evidence="16">
    <location>
        <position position="638"/>
    </location>
    <ligand>
        <name>[4Fe-4S] cluster</name>
        <dbReference type="ChEBI" id="CHEBI:49883"/>
    </ligand>
</feature>
<dbReference type="Gene3D" id="3.30.413.10">
    <property type="entry name" value="Sulfite Reductase Hemoprotein, domain 1"/>
    <property type="match status" value="1"/>
</dbReference>
<comment type="similarity">
    <text evidence="3">Belongs to the nitrite and sulfite reductase 4Fe-4S domain family.</text>
</comment>
<dbReference type="EMBL" id="JAUOPJ010000010">
    <property type="protein sequence ID" value="MDO6457997.1"/>
    <property type="molecule type" value="Genomic_DNA"/>
</dbReference>
<keyword evidence="9 15" id="KW-0274">FAD</keyword>
<dbReference type="InterPro" id="IPR036188">
    <property type="entry name" value="FAD/NAD-bd_sf"/>
</dbReference>
<feature type="binding site" description="axial binding residue" evidence="16">
    <location>
        <position position="682"/>
    </location>
    <ligand>
        <name>siroheme</name>
        <dbReference type="ChEBI" id="CHEBI:60052"/>
    </ligand>
    <ligandPart>
        <name>Fe</name>
        <dbReference type="ChEBI" id="CHEBI:18248"/>
    </ligandPart>
</feature>
<dbReference type="GO" id="GO:0050660">
    <property type="term" value="F:flavin adenine dinucleotide binding"/>
    <property type="evidence" value="ECO:0007669"/>
    <property type="project" value="UniProtKB-UniRule"/>
</dbReference>
<dbReference type="InterPro" id="IPR006067">
    <property type="entry name" value="NO2/SO3_Rdtase_4Fe4S_dom"/>
</dbReference>
<proteinExistence type="inferred from homology"/>
<evidence type="ECO:0000256" key="9">
    <source>
        <dbReference type="ARBA" id="ARBA00022827"/>
    </source>
</evidence>
<dbReference type="Proteomes" id="UP001169823">
    <property type="component" value="Unassembled WGS sequence"/>
</dbReference>
<protein>
    <submittedName>
        <fullName evidence="22">Nitrite reductase large subunit NirB</fullName>
    </submittedName>
</protein>
<dbReference type="InterPro" id="IPR006066">
    <property type="entry name" value="NO2/SO3_Rdtase_FeS/sirohaem_BS"/>
</dbReference>
<dbReference type="PROSITE" id="PS00365">
    <property type="entry name" value="NIR_SIR"/>
    <property type="match status" value="1"/>
</dbReference>
<keyword evidence="6 15" id="KW-0285">Flavoprotein</keyword>
<dbReference type="InterPro" id="IPR017121">
    <property type="entry name" value="Nitrite_Rdtase_lsu"/>
</dbReference>
<comment type="cofactor">
    <cofactor evidence="16">
        <name>[4Fe-4S] cluster</name>
        <dbReference type="ChEBI" id="CHEBI:49883"/>
    </cofactor>
    <text evidence="16">Binds 1 [4Fe-4S] cluster per subunit.</text>
</comment>
<dbReference type="GO" id="GO:0098809">
    <property type="term" value="F:nitrite reductase activity"/>
    <property type="evidence" value="ECO:0007669"/>
    <property type="project" value="InterPro"/>
</dbReference>
<dbReference type="CDD" id="cd19944">
    <property type="entry name" value="NirB_Fer2_BFD-like_2"/>
    <property type="match status" value="1"/>
</dbReference>
<keyword evidence="10" id="KW-0560">Oxidoreductase</keyword>
<evidence type="ECO:0000259" key="19">
    <source>
        <dbReference type="Pfam" id="PF04324"/>
    </source>
</evidence>
<name>A0AAW7XUL8_9RHOB</name>
<dbReference type="Pfam" id="PF03460">
    <property type="entry name" value="NIR_SIR_ferr"/>
    <property type="match status" value="1"/>
</dbReference>
<dbReference type="InterPro" id="IPR023753">
    <property type="entry name" value="FAD/NAD-binding_dom"/>
</dbReference>
<dbReference type="SUPFAM" id="SSF56014">
    <property type="entry name" value="Nitrite and sulphite reductase 4Fe-4S domain-like"/>
    <property type="match status" value="1"/>
</dbReference>
<feature type="domain" description="FAD/NAD(P)-binding" evidence="20">
    <location>
        <begin position="5"/>
        <end position="278"/>
    </location>
</feature>
<dbReference type="GO" id="GO:0050661">
    <property type="term" value="F:NADP binding"/>
    <property type="evidence" value="ECO:0007669"/>
    <property type="project" value="UniProtKB-UniRule"/>
</dbReference>
<dbReference type="RefSeq" id="WP_303480459.1">
    <property type="nucleotide sequence ID" value="NZ_JAUOPJ010000010.1"/>
</dbReference>
<dbReference type="SUPFAM" id="SSF51905">
    <property type="entry name" value="FAD/NAD(P)-binding domain"/>
    <property type="match status" value="1"/>
</dbReference>
<keyword evidence="8 16" id="KW-0479">Metal-binding</keyword>
<accession>A0AAW7XUL8</accession>
<gene>
    <name evidence="22" type="primary">nirB</name>
    <name evidence="22" type="ORF">Q4494_12985</name>
</gene>
<dbReference type="GO" id="GO:0020037">
    <property type="term" value="F:heme binding"/>
    <property type="evidence" value="ECO:0007669"/>
    <property type="project" value="InterPro"/>
</dbReference>
<evidence type="ECO:0000313" key="23">
    <source>
        <dbReference type="Proteomes" id="UP001169823"/>
    </source>
</evidence>
<sequence>MEKQRLVVIGAGMASGRVLEHLFEADPDAYDVTLFNAEARGNYNRIMLSPVLSGEKTYAEIVTHDDDWYAQNNVTCRFGEKVVRIDRELKVVEGENGHVPYDKLLIATGSAPFIIPVPGKDLPGVISYRDLDDTNAMIDACAMGGSAVVIGGGLLGLEAAAGLAMRGMSVTVLHLMGHLMDRQLDPAAGYLLRKDLERRGITVKTQASTKAIIGEDKVEGVVLESGETLPADLVVMAVGIRPETRLASDAQIEVKRGIDVDAQMQTSDPDIFAVGECLEFNGMLFGLVAPLYDQAKVVASGLLGDPGVFVPKELSTKLKVTGCDLFSAGDFDEGEGREDIVFRDPARGVYRRLVIEDDTLIGAVMYGDTADSNWFFGLIRDKTDIADMRDTLIFGPAFQGGAAPDPLSAVAALPRDAEICGCNGICKGQIEDAIAAGATDLGAIKATTKASASCGTCTGLVEQVLAVALGDDFVVPAAASICGCTDMTHEDVRRMIKSQKLTSMPAVWQECGWKTSCGCHVCRPALNFYLLADWPLEYQDDPQSRFINERKHANIQKDGTFSVVPRMWGGITTPDELRAIADAADKFMVPTVKVTGGQRIDLLGVKGEDLPAIWDDLNKAGMVSGHAYSKGLRTVKTCVGTDHCRFGTQDSTGLGIKLEKTLWGSWTPHKLKLAVSGCPRNCAEATCKDIGVICVDSGYQISIGGAAGMDVRETELLLQVASEVEAIAVIKAVTQLYRENAKYLDRIYKWMAKVGLDWISDQIEDLDNRTALAERFELSQTIYRKDPWAEHVAKAETYQPVADLTLEAAQ</sequence>
<keyword evidence="13 15" id="KW-0534">Nitrate assimilation</keyword>
<evidence type="ECO:0000256" key="2">
    <source>
        <dbReference type="ARBA" id="ARBA00005096"/>
    </source>
</evidence>
<dbReference type="InterPro" id="IPR045854">
    <property type="entry name" value="NO2/SO3_Rdtase_4Fe4S_sf"/>
</dbReference>
<evidence type="ECO:0000313" key="22">
    <source>
        <dbReference type="EMBL" id="MDO6457997.1"/>
    </source>
</evidence>
<dbReference type="GO" id="GO:0051537">
    <property type="term" value="F:2 iron, 2 sulfur cluster binding"/>
    <property type="evidence" value="ECO:0007669"/>
    <property type="project" value="UniProtKB-KW"/>
</dbReference>
<dbReference type="InterPro" id="IPR052034">
    <property type="entry name" value="NasD-like"/>
</dbReference>
<keyword evidence="11 16" id="KW-0408">Iron</keyword>
<evidence type="ECO:0000259" key="17">
    <source>
        <dbReference type="Pfam" id="PF01077"/>
    </source>
</evidence>
<dbReference type="Pfam" id="PF01077">
    <property type="entry name" value="NIR_SIR"/>
    <property type="match status" value="1"/>
</dbReference>
<feature type="domain" description="BFD-like [2Fe-2S]-binding" evidence="19">
    <location>
        <begin position="481"/>
        <end position="530"/>
    </location>
</feature>
<dbReference type="InterPro" id="IPR036136">
    <property type="entry name" value="Nit/Sulf_reduc_fer-like_dom_sf"/>
</dbReference>
<dbReference type="Gene3D" id="3.50.50.60">
    <property type="entry name" value="FAD/NAD(P)-binding domain"/>
    <property type="match status" value="2"/>
</dbReference>
<comment type="cofactor">
    <cofactor evidence="16">
        <name>siroheme</name>
        <dbReference type="ChEBI" id="CHEBI:60052"/>
    </cofactor>
    <text evidence="16">Binds 1 siroheme per subunit.</text>
</comment>
<feature type="domain" description="NADH-rubredoxin oxidoreductase C-terminal" evidence="21">
    <location>
        <begin position="315"/>
        <end position="383"/>
    </location>
</feature>
<comment type="cofactor">
    <cofactor evidence="1 15">
        <name>FAD</name>
        <dbReference type="ChEBI" id="CHEBI:57692"/>
    </cofactor>
</comment>
<evidence type="ECO:0000256" key="12">
    <source>
        <dbReference type="ARBA" id="ARBA00023014"/>
    </source>
</evidence>
<dbReference type="SUPFAM" id="SSF55124">
    <property type="entry name" value="Nitrite/Sulfite reductase N-terminal domain-like"/>
    <property type="match status" value="1"/>
</dbReference>
<dbReference type="InterPro" id="IPR007419">
    <property type="entry name" value="BFD-like_2Fe2S-bd_dom"/>
</dbReference>
<feature type="domain" description="BFD-like [2Fe-2S]-binding" evidence="19">
    <location>
        <begin position="419"/>
        <end position="466"/>
    </location>
</feature>
<dbReference type="PRINTS" id="PR00368">
    <property type="entry name" value="FADPNR"/>
</dbReference>
<dbReference type="NCBIfam" id="TIGR02374">
    <property type="entry name" value="nitri_red_nirB"/>
    <property type="match status" value="1"/>
</dbReference>
<dbReference type="InterPro" id="IPR041575">
    <property type="entry name" value="Rubredoxin_C"/>
</dbReference>
<dbReference type="PANTHER" id="PTHR43809">
    <property type="entry name" value="NITRITE REDUCTASE (NADH) LARGE SUBUNIT"/>
    <property type="match status" value="1"/>
</dbReference>
<evidence type="ECO:0000256" key="15">
    <source>
        <dbReference type="PIRNR" id="PIRNR037149"/>
    </source>
</evidence>
<keyword evidence="12 16" id="KW-0411">Iron-sulfur</keyword>
<comment type="pathway">
    <text evidence="2">Nitrogen metabolism; nitrate reduction (assimilation).</text>
</comment>
<evidence type="ECO:0000256" key="10">
    <source>
        <dbReference type="ARBA" id="ARBA00023002"/>
    </source>
</evidence>
<comment type="cofactor">
    <cofactor evidence="14">
        <name>[2Fe-2S] cluster</name>
        <dbReference type="ChEBI" id="CHEBI:190135"/>
    </cofactor>
</comment>
<dbReference type="PRINTS" id="PR00411">
    <property type="entry name" value="PNDRDTASEI"/>
</dbReference>
<evidence type="ECO:0000256" key="14">
    <source>
        <dbReference type="ARBA" id="ARBA00034078"/>
    </source>
</evidence>
<evidence type="ECO:0000256" key="5">
    <source>
        <dbReference type="ARBA" id="ARBA00022617"/>
    </source>
</evidence>
<dbReference type="InterPro" id="IPR005117">
    <property type="entry name" value="NiRdtase/SiRdtase_haem-b_fer"/>
</dbReference>
<dbReference type="InterPro" id="IPR016156">
    <property type="entry name" value="FAD/NAD-linked_Rdtase_dimer_sf"/>
</dbReference>
<keyword evidence="7" id="KW-0001">2Fe-2S</keyword>
<evidence type="ECO:0000256" key="11">
    <source>
        <dbReference type="ARBA" id="ARBA00023004"/>
    </source>
</evidence>
<comment type="caution">
    <text evidence="22">The sequence shown here is derived from an EMBL/GenBank/DDBJ whole genome shotgun (WGS) entry which is preliminary data.</text>
</comment>
<feature type="binding site" evidence="16">
    <location>
        <position position="682"/>
    </location>
    <ligand>
        <name>[4Fe-4S] cluster</name>
        <dbReference type="ChEBI" id="CHEBI:49883"/>
    </ligand>
</feature>
<evidence type="ECO:0000259" key="18">
    <source>
        <dbReference type="Pfam" id="PF03460"/>
    </source>
</evidence>
<dbReference type="Pfam" id="PF07992">
    <property type="entry name" value="Pyr_redox_2"/>
    <property type="match status" value="1"/>
</dbReference>
<dbReference type="GO" id="GO:0051539">
    <property type="term" value="F:4 iron, 4 sulfur cluster binding"/>
    <property type="evidence" value="ECO:0007669"/>
    <property type="project" value="UniProtKB-KW"/>
</dbReference>
<dbReference type="PRINTS" id="PR00397">
    <property type="entry name" value="SIROHAEM"/>
</dbReference>
<dbReference type="GO" id="GO:0042128">
    <property type="term" value="P:nitrate assimilation"/>
    <property type="evidence" value="ECO:0007669"/>
    <property type="project" value="UniProtKB-UniRule"/>
</dbReference>
<dbReference type="PIRSF" id="PIRSF037149">
    <property type="entry name" value="NirB"/>
    <property type="match status" value="1"/>
</dbReference>
<reference evidence="22" key="1">
    <citation type="submission" date="2023-07" db="EMBL/GenBank/DDBJ databases">
        <title>Genome content predicts the carbon catabolic preferences of heterotrophic bacteria.</title>
        <authorList>
            <person name="Gralka M."/>
        </authorList>
    </citation>
    <scope>NUCLEOTIDE SEQUENCE</scope>
    <source>
        <strain evidence="22">I2M02</strain>
    </source>
</reference>
<evidence type="ECO:0000256" key="7">
    <source>
        <dbReference type="ARBA" id="ARBA00022714"/>
    </source>
</evidence>
<feature type="binding site" evidence="16">
    <location>
        <position position="678"/>
    </location>
    <ligand>
        <name>[4Fe-4S] cluster</name>
        <dbReference type="ChEBI" id="CHEBI:49883"/>
    </ligand>
</feature>